<proteinExistence type="predicted"/>
<organism evidence="1 2">
    <name type="scientific">Congregibacter variabilis</name>
    <dbReference type="NCBI Taxonomy" id="3081200"/>
    <lineage>
        <taxon>Bacteria</taxon>
        <taxon>Pseudomonadati</taxon>
        <taxon>Pseudomonadota</taxon>
        <taxon>Gammaproteobacteria</taxon>
        <taxon>Cellvibrionales</taxon>
        <taxon>Halieaceae</taxon>
        <taxon>Congregibacter</taxon>
    </lineage>
</organism>
<reference evidence="1 2" key="1">
    <citation type="submission" date="2023-10" db="EMBL/GenBank/DDBJ databases">
        <title>Two novel species belonging to the OM43/NOR5 clade.</title>
        <authorList>
            <person name="Park M."/>
        </authorList>
    </citation>
    <scope>NUCLEOTIDE SEQUENCE [LARGE SCALE GENOMIC DNA]</scope>
    <source>
        <strain evidence="1 2">IMCC43200</strain>
    </source>
</reference>
<dbReference type="EMBL" id="CP136864">
    <property type="protein sequence ID" value="WOJ93951.1"/>
    <property type="molecule type" value="Genomic_DNA"/>
</dbReference>
<evidence type="ECO:0000313" key="2">
    <source>
        <dbReference type="Proteomes" id="UP001626537"/>
    </source>
</evidence>
<sequence length="65" mass="6688">MEPDRLTIYLALAVVACGIAAVTGPSPALITLFQVVLVVEAVNLISAPGDVSHSRVDNPSNSQGE</sequence>
<dbReference type="Proteomes" id="UP001626537">
    <property type="component" value="Chromosome"/>
</dbReference>
<name>A0ABZ0I4K3_9GAMM</name>
<protein>
    <submittedName>
        <fullName evidence="1">Uncharacterized protein</fullName>
    </submittedName>
</protein>
<evidence type="ECO:0000313" key="1">
    <source>
        <dbReference type="EMBL" id="WOJ93951.1"/>
    </source>
</evidence>
<accession>A0ABZ0I4K3</accession>
<dbReference type="PROSITE" id="PS51257">
    <property type="entry name" value="PROKAR_LIPOPROTEIN"/>
    <property type="match status" value="1"/>
</dbReference>
<dbReference type="RefSeq" id="WP_407348590.1">
    <property type="nucleotide sequence ID" value="NZ_CP136864.1"/>
</dbReference>
<keyword evidence="2" id="KW-1185">Reference proteome</keyword>
<gene>
    <name evidence="1" type="ORF">R0135_01975</name>
</gene>